<dbReference type="Proteomes" id="UP000279760">
    <property type="component" value="Chromosome 1"/>
</dbReference>
<evidence type="ECO:0000313" key="1">
    <source>
        <dbReference type="EMBL" id="AYV19976.1"/>
    </source>
</evidence>
<dbReference type="Pfam" id="PF07811">
    <property type="entry name" value="TadE"/>
    <property type="match status" value="1"/>
</dbReference>
<accession>A0A3G4V5C3</accession>
<dbReference type="GeneID" id="64086297"/>
<dbReference type="AlphaFoldDB" id="A0A3G4V5C3"/>
<dbReference type="InterPro" id="IPR012495">
    <property type="entry name" value="TadE-like_dom"/>
</dbReference>
<dbReference type="RefSeq" id="WP_006070709.1">
    <property type="nucleotide sequence ID" value="NZ_CP033577.1"/>
</dbReference>
<proteinExistence type="predicted"/>
<organism evidence="1 2">
    <name type="scientific">Vibrio mediterranei</name>
    <dbReference type="NCBI Taxonomy" id="689"/>
    <lineage>
        <taxon>Bacteria</taxon>
        <taxon>Pseudomonadati</taxon>
        <taxon>Pseudomonadota</taxon>
        <taxon>Gammaproteobacteria</taxon>
        <taxon>Vibrionales</taxon>
        <taxon>Vibrionaceae</taxon>
        <taxon>Vibrio</taxon>
    </lineage>
</organism>
<name>A0A3G4V5C3_9VIBR</name>
<gene>
    <name evidence="1" type="ORF">ECB94_01090</name>
</gene>
<sequence>MFIRISRQKGTSTVEFAVGAVALILTTLLIIEASYQIYVTNLVEYSLRETVRNAKVYEGSSVHDNYKNRLDELITSDGKLWSYLAPQENFQITGKYFNSYRDFVDDVGFSEDDDGFQEGYALAEITLDYQYTPILNVLGASEKTISRTTVLTLEHEGWEGE</sequence>
<dbReference type="EMBL" id="CP033577">
    <property type="protein sequence ID" value="AYV19976.1"/>
    <property type="molecule type" value="Genomic_DNA"/>
</dbReference>
<protein>
    <submittedName>
        <fullName evidence="1">Pilus assembly protein</fullName>
    </submittedName>
</protein>
<reference evidence="1 2" key="1">
    <citation type="submission" date="2018-11" db="EMBL/GenBank/DDBJ databases">
        <title>Complete Genome Sequence of Vbrio mediterranei 117-T6: a Potential Pathogen Bacteria Isolated from the Conchocelis of Pyropia.</title>
        <authorList>
            <person name="Liu Q."/>
        </authorList>
    </citation>
    <scope>NUCLEOTIDE SEQUENCE [LARGE SCALE GENOMIC DNA]</scope>
    <source>
        <strain evidence="1 2">117-T6</strain>
    </source>
</reference>
<evidence type="ECO:0000313" key="2">
    <source>
        <dbReference type="Proteomes" id="UP000279760"/>
    </source>
</evidence>